<evidence type="ECO:0000313" key="2">
    <source>
        <dbReference type="EMBL" id="KAK9270974.1"/>
    </source>
</evidence>
<keyword evidence="3" id="KW-1185">Reference proteome</keyword>
<evidence type="ECO:0000256" key="1">
    <source>
        <dbReference type="SAM" id="MobiDB-lite"/>
    </source>
</evidence>
<reference evidence="2 3" key="1">
    <citation type="journal article" date="2024" name="Plant J.">
        <title>Genome sequences and population genomics reveal climatic adaptation and genomic divergence between two closely related sweetgum species.</title>
        <authorList>
            <person name="Xu W.Q."/>
            <person name="Ren C.Q."/>
            <person name="Zhang X.Y."/>
            <person name="Comes H.P."/>
            <person name="Liu X.H."/>
            <person name="Li Y.G."/>
            <person name="Kettle C.J."/>
            <person name="Jalonen R."/>
            <person name="Gaisberger H."/>
            <person name="Ma Y.Z."/>
            <person name="Qiu Y.X."/>
        </authorList>
    </citation>
    <scope>NUCLEOTIDE SEQUENCE [LARGE SCALE GENOMIC DNA]</scope>
    <source>
        <strain evidence="2">Hangzhou</strain>
    </source>
</reference>
<accession>A0AAP0R7G0</accession>
<proteinExistence type="predicted"/>
<comment type="caution">
    <text evidence="2">The sequence shown here is derived from an EMBL/GenBank/DDBJ whole genome shotgun (WGS) entry which is preliminary data.</text>
</comment>
<dbReference type="EMBL" id="JBBPBK010000014">
    <property type="protein sequence ID" value="KAK9270974.1"/>
    <property type="molecule type" value="Genomic_DNA"/>
</dbReference>
<feature type="region of interest" description="Disordered" evidence="1">
    <location>
        <begin position="1"/>
        <end position="27"/>
    </location>
</feature>
<protein>
    <submittedName>
        <fullName evidence="2">Uncharacterized protein</fullName>
    </submittedName>
</protein>
<gene>
    <name evidence="2" type="ORF">L1049_026562</name>
</gene>
<organism evidence="2 3">
    <name type="scientific">Liquidambar formosana</name>
    <name type="common">Formosan gum</name>
    <dbReference type="NCBI Taxonomy" id="63359"/>
    <lineage>
        <taxon>Eukaryota</taxon>
        <taxon>Viridiplantae</taxon>
        <taxon>Streptophyta</taxon>
        <taxon>Embryophyta</taxon>
        <taxon>Tracheophyta</taxon>
        <taxon>Spermatophyta</taxon>
        <taxon>Magnoliopsida</taxon>
        <taxon>eudicotyledons</taxon>
        <taxon>Gunneridae</taxon>
        <taxon>Pentapetalae</taxon>
        <taxon>Saxifragales</taxon>
        <taxon>Altingiaceae</taxon>
        <taxon>Liquidambar</taxon>
    </lineage>
</organism>
<sequence length="104" mass="11388">MVSSGNKRGKGKRVKESWNHKPPKSLNPITLQGHGILIPTISTPQEAYDPLLLYSLLLSSLSSSPQISFHLTCPDSGQTNAALILFSHLLHLPVLRVTMFSLSK</sequence>
<evidence type="ECO:0000313" key="3">
    <source>
        <dbReference type="Proteomes" id="UP001415857"/>
    </source>
</evidence>
<dbReference type="AlphaFoldDB" id="A0AAP0R7G0"/>
<name>A0AAP0R7G0_LIQFO</name>
<dbReference type="Proteomes" id="UP001415857">
    <property type="component" value="Unassembled WGS sequence"/>
</dbReference>